<dbReference type="OrthoDB" id="62952at2759"/>
<protein>
    <recommendedName>
        <fullName evidence="2">DUF7730 domain-containing protein</fullName>
    </recommendedName>
</protein>
<dbReference type="RefSeq" id="XP_033524444.1">
    <property type="nucleotide sequence ID" value="XM_033662680.1"/>
</dbReference>
<evidence type="ECO:0000256" key="1">
    <source>
        <dbReference type="SAM" id="MobiDB-lite"/>
    </source>
</evidence>
<dbReference type="GeneID" id="54403112"/>
<dbReference type="AlphaFoldDB" id="A0A6A6AGN5"/>
<feature type="region of interest" description="Disordered" evidence="1">
    <location>
        <begin position="443"/>
        <end position="476"/>
    </location>
</feature>
<feature type="region of interest" description="Disordered" evidence="1">
    <location>
        <begin position="243"/>
        <end position="262"/>
    </location>
</feature>
<dbReference type="EMBL" id="ML977505">
    <property type="protein sequence ID" value="KAF2130057.1"/>
    <property type="molecule type" value="Genomic_DNA"/>
</dbReference>
<gene>
    <name evidence="3" type="ORF">P153DRAFT_230004</name>
</gene>
<dbReference type="Proteomes" id="UP000799771">
    <property type="component" value="Unassembled WGS sequence"/>
</dbReference>
<evidence type="ECO:0000313" key="4">
    <source>
        <dbReference type="Proteomes" id="UP000799771"/>
    </source>
</evidence>
<name>A0A6A6AGN5_9PLEO</name>
<dbReference type="PANTHER" id="PTHR38790">
    <property type="entry name" value="2EXR DOMAIN-CONTAINING PROTEIN-RELATED"/>
    <property type="match status" value="1"/>
</dbReference>
<evidence type="ECO:0000259" key="2">
    <source>
        <dbReference type="Pfam" id="PF24864"/>
    </source>
</evidence>
<dbReference type="PANTHER" id="PTHR38790:SF9">
    <property type="entry name" value="F-BOX DOMAIN-CONTAINING PROTEIN"/>
    <property type="match status" value="1"/>
</dbReference>
<evidence type="ECO:0000313" key="3">
    <source>
        <dbReference type="EMBL" id="KAF2130057.1"/>
    </source>
</evidence>
<dbReference type="InterPro" id="IPR056632">
    <property type="entry name" value="DUF7730"/>
</dbReference>
<dbReference type="Pfam" id="PF24864">
    <property type="entry name" value="DUF7730"/>
    <property type="match status" value="1"/>
</dbReference>
<feature type="compositionally biased region" description="Gly residues" evidence="1">
    <location>
        <begin position="443"/>
        <end position="458"/>
    </location>
</feature>
<reference evidence="3" key="1">
    <citation type="journal article" date="2020" name="Stud. Mycol.">
        <title>101 Dothideomycetes genomes: a test case for predicting lifestyles and emergence of pathogens.</title>
        <authorList>
            <person name="Haridas S."/>
            <person name="Albert R."/>
            <person name="Binder M."/>
            <person name="Bloem J."/>
            <person name="Labutti K."/>
            <person name="Salamov A."/>
            <person name="Andreopoulos B."/>
            <person name="Baker S."/>
            <person name="Barry K."/>
            <person name="Bills G."/>
            <person name="Bluhm B."/>
            <person name="Cannon C."/>
            <person name="Castanera R."/>
            <person name="Culley D."/>
            <person name="Daum C."/>
            <person name="Ezra D."/>
            <person name="Gonzalez J."/>
            <person name="Henrissat B."/>
            <person name="Kuo A."/>
            <person name="Liang C."/>
            <person name="Lipzen A."/>
            <person name="Lutzoni F."/>
            <person name="Magnuson J."/>
            <person name="Mondo S."/>
            <person name="Nolan M."/>
            <person name="Ohm R."/>
            <person name="Pangilinan J."/>
            <person name="Park H.-J."/>
            <person name="Ramirez L."/>
            <person name="Alfaro M."/>
            <person name="Sun H."/>
            <person name="Tritt A."/>
            <person name="Yoshinaga Y."/>
            <person name="Zwiers L.-H."/>
            <person name="Turgeon B."/>
            <person name="Goodwin S."/>
            <person name="Spatafora J."/>
            <person name="Crous P."/>
            <person name="Grigoriev I."/>
        </authorList>
    </citation>
    <scope>NUCLEOTIDE SEQUENCE</scope>
    <source>
        <strain evidence="3">CBS 119687</strain>
    </source>
</reference>
<feature type="compositionally biased region" description="Basic residues" evidence="1">
    <location>
        <begin position="252"/>
        <end position="262"/>
    </location>
</feature>
<sequence>MTPSPHLATSNTATAQPCFFFELPPELRNRIYEYVVTLDEHIRIGYNDDLETTSKEWHYVQTGQIICSLSRSQWHSLYLNICLVNRQLFEEAGQIFWGENTFVFTSFTDALRFLRSKNGTTLSKIRNLGIVFSEEMDEAGIEIDQDMMKALTKFCTLVASKCHLRSLELGIHNDNTPGDTNPHLNPQTPPHKQIATWAHPLLQIHTLHRLRIYWEYKDLVHLPRTLQTAALLRSAMLQNSTTIPPNRGISVRSRHHLSHSNRRTPHRALKFEMHLTSTGKTLLPRERSTRVLPNAWCTACGRFATLPSCACGAKQTLDTCPTCNDVVHTSFCACGVEARGGVYTADPAGLAQVLNLEQVGPVGGRDVWDARKWGDGALHEYLSHGVTEGQFFEARALLEGGLRLELPGPLDGEDYAASDFGEGDSLLSLHDWDERMLEVLGGELGGTAPGELGGGGDASMGEEIPNCDGSEDGLLG</sequence>
<feature type="domain" description="DUF7730" evidence="2">
    <location>
        <begin position="16"/>
        <end position="132"/>
    </location>
</feature>
<proteinExistence type="predicted"/>
<keyword evidence="4" id="KW-1185">Reference proteome</keyword>
<accession>A0A6A6AGN5</accession>
<organism evidence="3 4">
    <name type="scientific">Dothidotthia symphoricarpi CBS 119687</name>
    <dbReference type="NCBI Taxonomy" id="1392245"/>
    <lineage>
        <taxon>Eukaryota</taxon>
        <taxon>Fungi</taxon>
        <taxon>Dikarya</taxon>
        <taxon>Ascomycota</taxon>
        <taxon>Pezizomycotina</taxon>
        <taxon>Dothideomycetes</taxon>
        <taxon>Pleosporomycetidae</taxon>
        <taxon>Pleosporales</taxon>
        <taxon>Dothidotthiaceae</taxon>
        <taxon>Dothidotthia</taxon>
    </lineage>
</organism>